<sequence>MGRTRPGAGVTVRHRFAPLALFLLPIAVQIAGYWPGLITWDSIRQYDQALSGDYDDWHPPVMEWLWSKLILIQPGTAPMLIVQLVLFWGGFLGLAAWCLKERRHISFAGVFAVALLPVPLALLGAILKDSLMAGALLSAAALIVWRERLGLWATAIGIGLLVFAATLRFNAWPACLPLLLALLPASAIRTLPRFILSTLVGLAVLVAAMPVANRLLGAKRSGVELSLIIFDLSGITRFSGENQFPDTGVANPVAVNQRCYSPVKWDNYSFWARDPCPITFYDIDDAFQDTHQSPVRWWLSAIAAHPLAYLQHRAGHYNINARLFVTDDIAIDRPVPKDAPPNDWGFHIPGTVAQRWIDGAALAAAPTPLNWPIVWMALALGVLLAWPEGTALPLAASALLYGLSYFPTSVSAEMRYHLWTIIAAGLALAFAADAMVQRRVPLGRWLKLGAPPAFVALLCAAARLAG</sequence>
<evidence type="ECO:0000313" key="3">
    <source>
        <dbReference type="Proteomes" id="UP001597115"/>
    </source>
</evidence>
<evidence type="ECO:0000313" key="2">
    <source>
        <dbReference type="EMBL" id="MFD1611874.1"/>
    </source>
</evidence>
<feature type="transmembrane region" description="Helical" evidence="1">
    <location>
        <begin position="16"/>
        <end position="34"/>
    </location>
</feature>
<feature type="transmembrane region" description="Helical" evidence="1">
    <location>
        <begin position="77"/>
        <end position="98"/>
    </location>
</feature>
<dbReference type="EMBL" id="JBHUDY010000001">
    <property type="protein sequence ID" value="MFD1611874.1"/>
    <property type="molecule type" value="Genomic_DNA"/>
</dbReference>
<feature type="transmembrane region" description="Helical" evidence="1">
    <location>
        <begin position="416"/>
        <end position="436"/>
    </location>
</feature>
<keyword evidence="1" id="KW-0472">Membrane</keyword>
<feature type="transmembrane region" description="Helical" evidence="1">
    <location>
        <begin position="448"/>
        <end position="465"/>
    </location>
</feature>
<protein>
    <recommendedName>
        <fullName evidence="4">Glycosyltransferase RgtA/B/C/D-like domain-containing protein</fullName>
    </recommendedName>
</protein>
<keyword evidence="1" id="KW-1133">Transmembrane helix</keyword>
<feature type="transmembrane region" description="Helical" evidence="1">
    <location>
        <begin position="105"/>
        <end position="124"/>
    </location>
</feature>
<evidence type="ECO:0000256" key="1">
    <source>
        <dbReference type="SAM" id="Phobius"/>
    </source>
</evidence>
<dbReference type="Proteomes" id="UP001597115">
    <property type="component" value="Unassembled WGS sequence"/>
</dbReference>
<accession>A0ABW4I1S4</accession>
<keyword evidence="3" id="KW-1185">Reference proteome</keyword>
<keyword evidence="1" id="KW-0812">Transmembrane</keyword>
<proteinExistence type="predicted"/>
<feature type="transmembrane region" description="Helical" evidence="1">
    <location>
        <begin position="191"/>
        <end position="212"/>
    </location>
</feature>
<evidence type="ECO:0008006" key="4">
    <source>
        <dbReference type="Google" id="ProtNLM"/>
    </source>
</evidence>
<comment type="caution">
    <text evidence="2">The sequence shown here is derived from an EMBL/GenBank/DDBJ whole genome shotgun (WGS) entry which is preliminary data.</text>
</comment>
<feature type="transmembrane region" description="Helical" evidence="1">
    <location>
        <begin position="373"/>
        <end position="396"/>
    </location>
</feature>
<reference evidence="3" key="1">
    <citation type="journal article" date="2019" name="Int. J. Syst. Evol. Microbiol.">
        <title>The Global Catalogue of Microorganisms (GCM) 10K type strain sequencing project: providing services to taxonomists for standard genome sequencing and annotation.</title>
        <authorList>
            <consortium name="The Broad Institute Genomics Platform"/>
            <consortium name="The Broad Institute Genome Sequencing Center for Infectious Disease"/>
            <person name="Wu L."/>
            <person name="Ma J."/>
        </authorList>
    </citation>
    <scope>NUCLEOTIDE SEQUENCE [LARGE SCALE GENOMIC DNA]</scope>
    <source>
        <strain evidence="3">CGMCC 1.16275</strain>
    </source>
</reference>
<name>A0ABW4I1S4_9SPHN</name>
<gene>
    <name evidence="2" type="ORF">ACFSCW_08680</name>
</gene>
<feature type="transmembrane region" description="Helical" evidence="1">
    <location>
        <begin position="152"/>
        <end position="171"/>
    </location>
</feature>
<organism evidence="2 3">
    <name type="scientific">Sphingomonas tabacisoli</name>
    <dbReference type="NCBI Taxonomy" id="2249466"/>
    <lineage>
        <taxon>Bacteria</taxon>
        <taxon>Pseudomonadati</taxon>
        <taxon>Pseudomonadota</taxon>
        <taxon>Alphaproteobacteria</taxon>
        <taxon>Sphingomonadales</taxon>
        <taxon>Sphingomonadaceae</taxon>
        <taxon>Sphingomonas</taxon>
    </lineage>
</organism>
<dbReference type="RefSeq" id="WP_380888449.1">
    <property type="nucleotide sequence ID" value="NZ_JBHUDY010000001.1"/>
</dbReference>